<accession>A0A1S8MHM8</accession>
<dbReference type="STRING" id="84029.CROST_19970"/>
<organism evidence="1 2">
    <name type="scientific">Clostridium felsineum</name>
    <dbReference type="NCBI Taxonomy" id="36839"/>
    <lineage>
        <taxon>Bacteria</taxon>
        <taxon>Bacillati</taxon>
        <taxon>Bacillota</taxon>
        <taxon>Clostridia</taxon>
        <taxon>Eubacteriales</taxon>
        <taxon>Clostridiaceae</taxon>
        <taxon>Clostridium</taxon>
    </lineage>
</organism>
<dbReference type="RefSeq" id="WP_077832128.1">
    <property type="nucleotide sequence ID" value="NZ_CP096983.1"/>
</dbReference>
<dbReference type="GO" id="GO:0008270">
    <property type="term" value="F:zinc ion binding"/>
    <property type="evidence" value="ECO:0007669"/>
    <property type="project" value="InterPro"/>
</dbReference>
<dbReference type="KEGG" id="crw:CROST_028230"/>
<proteinExistence type="predicted"/>
<dbReference type="EMBL" id="CP096983">
    <property type="protein sequence ID" value="URZ12106.1"/>
    <property type="molecule type" value="Genomic_DNA"/>
</dbReference>
<evidence type="ECO:0000313" key="2">
    <source>
        <dbReference type="Proteomes" id="UP000190951"/>
    </source>
</evidence>
<reference evidence="1 2" key="1">
    <citation type="submission" date="2022-04" db="EMBL/GenBank/DDBJ databases">
        <title>Genome sequence of C. roseum typestrain.</title>
        <authorList>
            <person name="Poehlein A."/>
            <person name="Schoch T."/>
            <person name="Duerre P."/>
            <person name="Daniel R."/>
        </authorList>
    </citation>
    <scope>NUCLEOTIDE SEQUENCE [LARGE SCALE GENOMIC DNA]</scope>
    <source>
        <strain evidence="1 2">DSM 7320</strain>
    </source>
</reference>
<protein>
    <submittedName>
        <fullName evidence="1">Uncharacterized protein</fullName>
    </submittedName>
</protein>
<dbReference type="AlphaFoldDB" id="A0A1S8MHM8"/>
<dbReference type="Pfam" id="PF04434">
    <property type="entry name" value="SWIM"/>
    <property type="match status" value="1"/>
</dbReference>
<evidence type="ECO:0000313" key="1">
    <source>
        <dbReference type="EMBL" id="URZ12106.1"/>
    </source>
</evidence>
<dbReference type="Proteomes" id="UP000190951">
    <property type="component" value="Chromosome"/>
</dbReference>
<gene>
    <name evidence="1" type="ORF">CROST_028230</name>
</gene>
<sequence length="238" mass="27158">MGYYGYYEYVSVSERKEKAKKSLEKLKKTRPNISPVIIPGRSIAVKWWGKAWNVNLESYADYSNRIGRGKSYVRNGAVLDLQIKEGRVEALVQGSGSKPYNVEIIIDKLNETKWKNITEICNGKIDTMETLLLGEFPNEFNQLFSDSSNGLFPSSKEIHFKCSCPDSAKMCKHIAAALYGIGARLDENPILFFRLREIDFQELLKKSMEEKMQSMLKNANKKSERTIDDGDVFDLFGI</sequence>
<dbReference type="PANTHER" id="PTHR38133">
    <property type="entry name" value="SLR1429 PROTEIN"/>
    <property type="match status" value="1"/>
</dbReference>
<dbReference type="PROSITE" id="PS50966">
    <property type="entry name" value="ZF_SWIM"/>
    <property type="match status" value="1"/>
</dbReference>
<dbReference type="InterPro" id="IPR007527">
    <property type="entry name" value="Znf_SWIM"/>
</dbReference>
<keyword evidence="2" id="KW-1185">Reference proteome</keyword>
<dbReference type="PANTHER" id="PTHR38133:SF1">
    <property type="entry name" value="SLR1429 PROTEIN"/>
    <property type="match status" value="1"/>
</dbReference>
<name>A0A1S8MHM8_9CLOT</name>